<name>A0A1H4IVT5_9PSEU</name>
<dbReference type="InterPro" id="IPR006153">
    <property type="entry name" value="Cation/H_exchanger_TM"/>
</dbReference>
<comment type="subcellular location">
    <subcellularLocation>
        <location evidence="1">Cell membrane</location>
        <topology evidence="1">Multi-pass membrane protein</topology>
    </subcellularLocation>
</comment>
<dbReference type="GO" id="GO:0051453">
    <property type="term" value="P:regulation of intracellular pH"/>
    <property type="evidence" value="ECO:0007669"/>
    <property type="project" value="TreeGrafter"/>
</dbReference>
<organism evidence="13 14">
    <name type="scientific">Amycolatopsis tolypomycina</name>
    <dbReference type="NCBI Taxonomy" id="208445"/>
    <lineage>
        <taxon>Bacteria</taxon>
        <taxon>Bacillati</taxon>
        <taxon>Actinomycetota</taxon>
        <taxon>Actinomycetes</taxon>
        <taxon>Pseudonocardiales</taxon>
        <taxon>Pseudonocardiaceae</taxon>
        <taxon>Amycolatopsis</taxon>
    </lineage>
</organism>
<feature type="transmembrane region" description="Helical" evidence="11">
    <location>
        <begin position="300"/>
        <end position="323"/>
    </location>
</feature>
<dbReference type="GO" id="GO:0015385">
    <property type="term" value="F:sodium:proton antiporter activity"/>
    <property type="evidence" value="ECO:0007669"/>
    <property type="project" value="InterPro"/>
</dbReference>
<feature type="compositionally biased region" description="Basic and acidic residues" evidence="10">
    <location>
        <begin position="459"/>
        <end position="473"/>
    </location>
</feature>
<dbReference type="GO" id="GO:0015386">
    <property type="term" value="F:potassium:proton antiporter activity"/>
    <property type="evidence" value="ECO:0007669"/>
    <property type="project" value="TreeGrafter"/>
</dbReference>
<evidence type="ECO:0000259" key="12">
    <source>
        <dbReference type="Pfam" id="PF00999"/>
    </source>
</evidence>
<dbReference type="Gene3D" id="6.10.140.1330">
    <property type="match status" value="1"/>
</dbReference>
<keyword evidence="6" id="KW-0915">Sodium</keyword>
<evidence type="ECO:0000256" key="3">
    <source>
        <dbReference type="ARBA" id="ARBA00022475"/>
    </source>
</evidence>
<dbReference type="Proteomes" id="UP000199622">
    <property type="component" value="Unassembled WGS sequence"/>
</dbReference>
<dbReference type="STRING" id="208445.SAMN04489727_1185"/>
<feature type="transmembrane region" description="Helical" evidence="11">
    <location>
        <begin position="104"/>
        <end position="125"/>
    </location>
</feature>
<evidence type="ECO:0000256" key="10">
    <source>
        <dbReference type="SAM" id="MobiDB-lite"/>
    </source>
</evidence>
<reference evidence="14" key="1">
    <citation type="submission" date="2016-10" db="EMBL/GenBank/DDBJ databases">
        <authorList>
            <person name="Varghese N."/>
            <person name="Submissions S."/>
        </authorList>
    </citation>
    <scope>NUCLEOTIDE SEQUENCE [LARGE SCALE GENOMIC DNA]</scope>
    <source>
        <strain evidence="14">DSM 44544</strain>
    </source>
</reference>
<dbReference type="GO" id="GO:0098719">
    <property type="term" value="P:sodium ion import across plasma membrane"/>
    <property type="evidence" value="ECO:0007669"/>
    <property type="project" value="TreeGrafter"/>
</dbReference>
<evidence type="ECO:0000256" key="6">
    <source>
        <dbReference type="ARBA" id="ARBA00023053"/>
    </source>
</evidence>
<feature type="transmembrane region" description="Helical" evidence="11">
    <location>
        <begin position="344"/>
        <end position="363"/>
    </location>
</feature>
<evidence type="ECO:0000256" key="1">
    <source>
        <dbReference type="ARBA" id="ARBA00004651"/>
    </source>
</evidence>
<feature type="region of interest" description="Disordered" evidence="10">
    <location>
        <begin position="441"/>
        <end position="560"/>
    </location>
</feature>
<evidence type="ECO:0000256" key="8">
    <source>
        <dbReference type="ARBA" id="ARBA00023136"/>
    </source>
</evidence>
<evidence type="ECO:0000256" key="11">
    <source>
        <dbReference type="SAM" id="Phobius"/>
    </source>
</evidence>
<evidence type="ECO:0000256" key="7">
    <source>
        <dbReference type="ARBA" id="ARBA00023065"/>
    </source>
</evidence>
<evidence type="ECO:0000256" key="4">
    <source>
        <dbReference type="ARBA" id="ARBA00022692"/>
    </source>
</evidence>
<dbReference type="Pfam" id="PF00999">
    <property type="entry name" value="Na_H_Exchanger"/>
    <property type="match status" value="1"/>
</dbReference>
<dbReference type="PANTHER" id="PTHR10110">
    <property type="entry name" value="SODIUM/HYDROGEN EXCHANGER"/>
    <property type="match status" value="1"/>
</dbReference>
<sequence length="560" mass="57995">MGVLAGSLALTAVARRWNLSAPLLVVVVALGVALIPGVPRLELEPELILTVVLPPLLYSTSLESSLTHFKTNLRPIIALGVVLVAVTAVVVAVVVHLLLPDVPFASALVLGAVVAPPDAVTAVAIGRKLGLPRRVMAVLTGESLVNDAAALTLYKVALAAVAGTASSAGHGFAVFGVATVLGIAVGLAIGAVVVLIRRLLDDPLMESAFGIIVPFAAYVTAEHLHPFGDDFSGSGVLAVVAAGLYLGHRSLYASPATRMQDRSVWASIDVLLEALVFALMGLQLPFVLDGAQHAARDNGTLALVAAAVLAVTMLVRIPAVFVSAYLPRAMRLFGRGRAAPSWRVLAVVSWTGMRGVVTLAAAAGVPAGTPGREEIQLFAFTVAIGTVLLQGLTLPPLIRALKVEDPTEASRDEAEELAAREVAKQAAQERLREISRERLASLDLPPGEGGPAQGAAPAADRHALPVRQGGDHAVRRRASGKSAGPVREGPARTADHPAQGDDRGKPRGPPRRRRAAEGVAGTGPGRAGRVGDYPEPVELASASACRTPRLPTHENPSARK</sequence>
<accession>A0A1H4IVT5</accession>
<keyword evidence="8 11" id="KW-0472">Membrane</keyword>
<keyword evidence="9" id="KW-0739">Sodium transport</keyword>
<keyword evidence="5 11" id="KW-1133">Transmembrane helix</keyword>
<feature type="transmembrane region" description="Helical" evidence="11">
    <location>
        <begin position="375"/>
        <end position="394"/>
    </location>
</feature>
<feature type="transmembrane region" description="Helical" evidence="11">
    <location>
        <begin position="264"/>
        <end position="288"/>
    </location>
</feature>
<proteinExistence type="predicted"/>
<dbReference type="AlphaFoldDB" id="A0A1H4IVT5"/>
<evidence type="ECO:0000256" key="9">
    <source>
        <dbReference type="ARBA" id="ARBA00023201"/>
    </source>
</evidence>
<evidence type="ECO:0000313" key="13">
    <source>
        <dbReference type="EMBL" id="SEB38184.1"/>
    </source>
</evidence>
<feature type="transmembrane region" description="Helical" evidence="11">
    <location>
        <begin position="76"/>
        <end position="98"/>
    </location>
</feature>
<feature type="transmembrane region" description="Helical" evidence="11">
    <location>
        <begin position="233"/>
        <end position="252"/>
    </location>
</feature>
<feature type="domain" description="Cation/H+ exchanger transmembrane" evidence="12">
    <location>
        <begin position="11"/>
        <end position="399"/>
    </location>
</feature>
<evidence type="ECO:0000256" key="2">
    <source>
        <dbReference type="ARBA" id="ARBA00022448"/>
    </source>
</evidence>
<feature type="transmembrane region" description="Helical" evidence="11">
    <location>
        <begin position="203"/>
        <end position="221"/>
    </location>
</feature>
<feature type="transmembrane region" description="Helical" evidence="11">
    <location>
        <begin position="172"/>
        <end position="196"/>
    </location>
</feature>
<keyword evidence="3" id="KW-1003">Cell membrane</keyword>
<dbReference type="PANTHER" id="PTHR10110:SF86">
    <property type="entry name" value="SODIUM_HYDROGEN EXCHANGER 7"/>
    <property type="match status" value="1"/>
</dbReference>
<protein>
    <submittedName>
        <fullName evidence="13">Sodium/proton antiporter, CPA1 family</fullName>
    </submittedName>
</protein>
<gene>
    <name evidence="13" type="ORF">SAMN04489727_1185</name>
</gene>
<feature type="compositionally biased region" description="Basic and acidic residues" evidence="10">
    <location>
        <begin position="489"/>
        <end position="505"/>
    </location>
</feature>
<dbReference type="GO" id="GO:0005886">
    <property type="term" value="C:plasma membrane"/>
    <property type="evidence" value="ECO:0007669"/>
    <property type="project" value="UniProtKB-SubCell"/>
</dbReference>
<keyword evidence="7" id="KW-0406">Ion transport</keyword>
<keyword evidence="2" id="KW-0813">Transport</keyword>
<dbReference type="InterPro" id="IPR018422">
    <property type="entry name" value="Cation/H_exchanger_CPA1"/>
</dbReference>
<keyword evidence="4 11" id="KW-0812">Transmembrane</keyword>
<evidence type="ECO:0000256" key="5">
    <source>
        <dbReference type="ARBA" id="ARBA00022989"/>
    </source>
</evidence>
<dbReference type="EMBL" id="FNSO01000003">
    <property type="protein sequence ID" value="SEB38184.1"/>
    <property type="molecule type" value="Genomic_DNA"/>
</dbReference>
<evidence type="ECO:0000313" key="14">
    <source>
        <dbReference type="Proteomes" id="UP000199622"/>
    </source>
</evidence>
<keyword evidence="14" id="KW-1185">Reference proteome</keyword>